<dbReference type="EMBL" id="AP025592">
    <property type="protein sequence ID" value="BDG07597.1"/>
    <property type="molecule type" value="Genomic_DNA"/>
</dbReference>
<name>A0ABN6N6P4_9BACT</name>
<reference evidence="2" key="1">
    <citation type="journal article" date="2022" name="Int. J. Syst. Evol. Microbiol.">
        <title>Anaeromyxobacter oryzae sp. nov., Anaeromyxobacter diazotrophicus sp. nov. and Anaeromyxobacter paludicola sp. nov., isolated from paddy soils.</title>
        <authorList>
            <person name="Itoh H."/>
            <person name="Xu Z."/>
            <person name="Mise K."/>
            <person name="Masuda Y."/>
            <person name="Ushijima N."/>
            <person name="Hayakawa C."/>
            <person name="Shiratori Y."/>
            <person name="Senoo K."/>
        </authorList>
    </citation>
    <scope>NUCLEOTIDE SEQUENCE [LARGE SCALE GENOMIC DNA]</scope>
    <source>
        <strain evidence="2">Red630</strain>
    </source>
</reference>
<sequence length="131" mass="12934">MFVLPLAVVGMTWWFGKKRAAQRTAPAAATSSTSSALSSGAGQLLELAGGVASSAAPGLLGAIASNGGSDIGVRLPMQTAQTPAAPATGPTTGKDFGTGIAQDVARFTGGIRMFSIGAPPDKAAATSYRPL</sequence>
<proteinExistence type="predicted"/>
<keyword evidence="2" id="KW-1185">Reference proteome</keyword>
<gene>
    <name evidence="1" type="ORF">AMPC_07100</name>
</gene>
<dbReference type="Proteomes" id="UP001162734">
    <property type="component" value="Chromosome"/>
</dbReference>
<evidence type="ECO:0000313" key="1">
    <source>
        <dbReference type="EMBL" id="BDG07597.1"/>
    </source>
</evidence>
<organism evidence="1 2">
    <name type="scientific">Anaeromyxobacter paludicola</name>
    <dbReference type="NCBI Taxonomy" id="2918171"/>
    <lineage>
        <taxon>Bacteria</taxon>
        <taxon>Pseudomonadati</taxon>
        <taxon>Myxococcota</taxon>
        <taxon>Myxococcia</taxon>
        <taxon>Myxococcales</taxon>
        <taxon>Cystobacterineae</taxon>
        <taxon>Anaeromyxobacteraceae</taxon>
        <taxon>Anaeromyxobacter</taxon>
    </lineage>
</organism>
<evidence type="ECO:0000313" key="2">
    <source>
        <dbReference type="Proteomes" id="UP001162734"/>
    </source>
</evidence>
<protein>
    <submittedName>
        <fullName evidence="1">Uncharacterized protein</fullName>
    </submittedName>
</protein>
<accession>A0ABN6N6P4</accession>
<dbReference type="RefSeq" id="WP_248344400.1">
    <property type="nucleotide sequence ID" value="NZ_AP025592.1"/>
</dbReference>